<dbReference type="GO" id="GO:0005737">
    <property type="term" value="C:cytoplasm"/>
    <property type="evidence" value="ECO:0007669"/>
    <property type="project" value="UniProtKB-SubCell"/>
</dbReference>
<dbReference type="Pfam" id="PF02789">
    <property type="entry name" value="Peptidase_M17_N"/>
    <property type="match status" value="1"/>
</dbReference>
<comment type="catalytic activity">
    <reaction evidence="2 8">
        <text>Release of an N-terminal amino acid, preferentially leucine, but not glutamic or aspartic acids.</text>
        <dbReference type="EC" id="3.4.11.10"/>
    </reaction>
</comment>
<evidence type="ECO:0000256" key="3">
    <source>
        <dbReference type="ARBA" id="ARBA00009528"/>
    </source>
</evidence>
<evidence type="ECO:0000256" key="4">
    <source>
        <dbReference type="ARBA" id="ARBA00022438"/>
    </source>
</evidence>
<proteinExistence type="inferred from homology"/>
<dbReference type="GO" id="GO:0030145">
    <property type="term" value="F:manganese ion binding"/>
    <property type="evidence" value="ECO:0007669"/>
    <property type="project" value="UniProtKB-UniRule"/>
</dbReference>
<evidence type="ECO:0000256" key="5">
    <source>
        <dbReference type="ARBA" id="ARBA00022670"/>
    </source>
</evidence>
<dbReference type="GO" id="GO:0006508">
    <property type="term" value="P:proteolysis"/>
    <property type="evidence" value="ECO:0007669"/>
    <property type="project" value="UniProtKB-KW"/>
</dbReference>
<comment type="similarity">
    <text evidence="3 8">Belongs to the peptidase M17 family.</text>
</comment>
<evidence type="ECO:0000256" key="6">
    <source>
        <dbReference type="ARBA" id="ARBA00022801"/>
    </source>
</evidence>
<dbReference type="Gene3D" id="3.40.220.10">
    <property type="entry name" value="Leucine Aminopeptidase, subunit E, domain 1"/>
    <property type="match status" value="1"/>
</dbReference>
<keyword evidence="6 8" id="KW-0378">Hydrolase</keyword>
<organism evidence="10 11">
    <name type="scientific">Anaerosalibacter bizertensis</name>
    <dbReference type="NCBI Taxonomy" id="932217"/>
    <lineage>
        <taxon>Bacteria</taxon>
        <taxon>Bacillati</taxon>
        <taxon>Bacillota</taxon>
        <taxon>Tissierellia</taxon>
        <taxon>Tissierellales</taxon>
        <taxon>Sporanaerobacteraceae</taxon>
        <taxon>Anaerosalibacter</taxon>
    </lineage>
</organism>
<evidence type="ECO:0000256" key="8">
    <source>
        <dbReference type="HAMAP-Rule" id="MF_00181"/>
    </source>
</evidence>
<evidence type="ECO:0000313" key="10">
    <source>
        <dbReference type="EMBL" id="MSS42606.1"/>
    </source>
</evidence>
<evidence type="ECO:0000256" key="1">
    <source>
        <dbReference type="ARBA" id="ARBA00000135"/>
    </source>
</evidence>
<dbReference type="InterPro" id="IPR008283">
    <property type="entry name" value="Peptidase_M17_N"/>
</dbReference>
<comment type="function">
    <text evidence="7 8">Presumably involved in the processing and regular turnover of intracellular proteins. Catalyzes the removal of unsubstituted N-terminal amino acids from various peptides.</text>
</comment>
<comment type="cofactor">
    <cofactor evidence="8">
        <name>Mn(2+)</name>
        <dbReference type="ChEBI" id="CHEBI:29035"/>
    </cofactor>
    <text evidence="8">Binds 2 manganese ions per subunit.</text>
</comment>
<dbReference type="RefSeq" id="WP_154482645.1">
    <property type="nucleotide sequence ID" value="NZ_VULR01000002.1"/>
</dbReference>
<dbReference type="HAMAP" id="MF_00181">
    <property type="entry name" value="Cytosol_peptidase_M17"/>
    <property type="match status" value="1"/>
</dbReference>
<dbReference type="NCBIfam" id="NF002083">
    <property type="entry name" value="PRK00913.3-5"/>
    <property type="match status" value="1"/>
</dbReference>
<evidence type="ECO:0000259" key="9">
    <source>
        <dbReference type="PROSITE" id="PS00631"/>
    </source>
</evidence>
<name>A0A844FF98_9FIRM</name>
<dbReference type="NCBIfam" id="NF002073">
    <property type="entry name" value="PRK00913.1-2"/>
    <property type="match status" value="1"/>
</dbReference>
<evidence type="ECO:0000256" key="2">
    <source>
        <dbReference type="ARBA" id="ARBA00000967"/>
    </source>
</evidence>
<dbReference type="NCBIfam" id="NF002074">
    <property type="entry name" value="PRK00913.1-4"/>
    <property type="match status" value="1"/>
</dbReference>
<feature type="binding site" evidence="8">
    <location>
        <position position="331"/>
    </location>
    <ligand>
        <name>Mn(2+)</name>
        <dbReference type="ChEBI" id="CHEBI:29035"/>
        <label>1</label>
    </ligand>
</feature>
<gene>
    <name evidence="8" type="primary">pepA</name>
    <name evidence="10" type="ORF">FYJ27_02495</name>
</gene>
<dbReference type="PANTHER" id="PTHR11963">
    <property type="entry name" value="LEUCINE AMINOPEPTIDASE-RELATED"/>
    <property type="match status" value="1"/>
</dbReference>
<keyword evidence="8" id="KW-0479">Metal-binding</keyword>
<feature type="active site" evidence="8">
    <location>
        <position position="259"/>
    </location>
</feature>
<protein>
    <recommendedName>
        <fullName evidence="8">Probable cytosol aminopeptidase</fullName>
        <ecNumber evidence="8">3.4.11.1</ecNumber>
    </recommendedName>
    <alternativeName>
        <fullName evidence="8">Leucine aminopeptidase</fullName>
        <shortName evidence="8">LAP</shortName>
        <ecNumber evidence="8">3.4.11.10</ecNumber>
    </alternativeName>
    <alternativeName>
        <fullName evidence="8">Leucyl aminopeptidase</fullName>
    </alternativeName>
</protein>
<evidence type="ECO:0000313" key="11">
    <source>
        <dbReference type="Proteomes" id="UP000462760"/>
    </source>
</evidence>
<dbReference type="InterPro" id="IPR043472">
    <property type="entry name" value="Macro_dom-like"/>
</dbReference>
<feature type="binding site" evidence="8">
    <location>
        <position position="247"/>
    </location>
    <ligand>
        <name>Mn(2+)</name>
        <dbReference type="ChEBI" id="CHEBI:29035"/>
        <label>2</label>
    </ligand>
</feature>
<dbReference type="EC" id="3.4.11.10" evidence="8"/>
<dbReference type="EC" id="3.4.11.1" evidence="8"/>
<feature type="active site" evidence="8">
    <location>
        <position position="333"/>
    </location>
</feature>
<dbReference type="EMBL" id="VULR01000002">
    <property type="protein sequence ID" value="MSS42606.1"/>
    <property type="molecule type" value="Genomic_DNA"/>
</dbReference>
<feature type="binding site" evidence="8">
    <location>
        <position position="270"/>
    </location>
    <ligand>
        <name>Mn(2+)</name>
        <dbReference type="ChEBI" id="CHEBI:29035"/>
        <label>2</label>
    </ligand>
</feature>
<dbReference type="GO" id="GO:0070006">
    <property type="term" value="F:metalloaminopeptidase activity"/>
    <property type="evidence" value="ECO:0007669"/>
    <property type="project" value="InterPro"/>
</dbReference>
<dbReference type="SUPFAM" id="SSF53187">
    <property type="entry name" value="Zn-dependent exopeptidases"/>
    <property type="match status" value="1"/>
</dbReference>
<evidence type="ECO:0000256" key="7">
    <source>
        <dbReference type="ARBA" id="ARBA00049972"/>
    </source>
</evidence>
<dbReference type="PROSITE" id="PS00631">
    <property type="entry name" value="CYTOSOL_AP"/>
    <property type="match status" value="1"/>
</dbReference>
<feature type="domain" description="Cytosol aminopeptidase" evidence="9">
    <location>
        <begin position="327"/>
        <end position="334"/>
    </location>
</feature>
<comment type="caution">
    <text evidence="10">The sequence shown here is derived from an EMBL/GenBank/DDBJ whole genome shotgun (WGS) entry which is preliminary data.</text>
</comment>
<keyword evidence="8" id="KW-0464">Manganese</keyword>
<dbReference type="AlphaFoldDB" id="A0A844FF98"/>
<feature type="binding site" evidence="8">
    <location>
        <position position="331"/>
    </location>
    <ligand>
        <name>Mn(2+)</name>
        <dbReference type="ChEBI" id="CHEBI:29035"/>
        <label>2</label>
    </ligand>
</feature>
<dbReference type="InterPro" id="IPR011356">
    <property type="entry name" value="Leucine_aapep/pepB"/>
</dbReference>
<accession>A0A844FF98</accession>
<dbReference type="PRINTS" id="PR00481">
    <property type="entry name" value="LAMNOPPTDASE"/>
</dbReference>
<dbReference type="Proteomes" id="UP000462760">
    <property type="component" value="Unassembled WGS sequence"/>
</dbReference>
<keyword evidence="5 8" id="KW-0645">Protease</keyword>
<dbReference type="PANTHER" id="PTHR11963:SF23">
    <property type="entry name" value="CYTOSOL AMINOPEPTIDASE"/>
    <property type="match status" value="1"/>
</dbReference>
<dbReference type="Gene3D" id="3.40.630.10">
    <property type="entry name" value="Zn peptidases"/>
    <property type="match status" value="1"/>
</dbReference>
<feature type="binding site" evidence="8">
    <location>
        <position position="329"/>
    </location>
    <ligand>
        <name>Mn(2+)</name>
        <dbReference type="ChEBI" id="CHEBI:29035"/>
        <label>1</label>
    </ligand>
</feature>
<dbReference type="Pfam" id="PF00883">
    <property type="entry name" value="Peptidase_M17"/>
    <property type="match status" value="1"/>
</dbReference>
<dbReference type="InterPro" id="IPR023042">
    <property type="entry name" value="Peptidase_M17_leu_NH2_pept"/>
</dbReference>
<comment type="subcellular location">
    <subcellularLocation>
        <location evidence="8">Cytoplasm</location>
    </subcellularLocation>
</comment>
<feature type="binding site" evidence="8">
    <location>
        <position position="252"/>
    </location>
    <ligand>
        <name>Mn(2+)</name>
        <dbReference type="ChEBI" id="CHEBI:29035"/>
        <label>1</label>
    </ligand>
</feature>
<comment type="catalytic activity">
    <reaction evidence="1 8">
        <text>Release of an N-terminal amino acid, Xaa-|-Yaa-, in which Xaa is preferably Leu, but may be other amino acids including Pro although not Arg or Lys, and Yaa may be Pro. Amino acid amides and methyl esters are also readily hydrolyzed, but rates on arylamides are exceedingly low.</text>
        <dbReference type="EC" id="3.4.11.1"/>
    </reaction>
</comment>
<dbReference type="OrthoDB" id="9809354at2"/>
<sequence length="478" mass="52155">MNFKLQKGGEVKIIPVTKETKELEDANELYSYLMKKDLFKGNCGEIYSNALYSKDKVILLGLGEKNKITCNSLRKAFYNLGVELMDLKIESADISIPIFKNIDYKNTVQAIVEGLLQSEYSFEKYLTKKKTIPSVENIYLDILEEKKEETIEAIEETKNLIEGIFLTRNLVNEPAMYMTPKALANNAKKELEQVGVEVKVYGAKEIEELGMEAFLAVSKGSSQEPQLIVMNYKGNPNSDEKLALVGKGLTYDSGGYSIKTSNGMVTMHSDMAGSASVIGAMKSIAMSKLKKNVVGIIAACENMISGKAYKPGDIIGSMSGKTIEVLNTDAEGRLTLADALWYAADVVKADKIIDIATLTGACVVALGNINTGAITNNDTLMNNVNKAAEIAGEPVWELPHNDEYKELIKGTFADLKNSGGRGAGTITAGLFLQEFVKDTPWVHLDIAGTSYLSSKNAYLPKGATGVPVKTLYFLAKEY</sequence>
<reference evidence="10 11" key="1">
    <citation type="submission" date="2019-08" db="EMBL/GenBank/DDBJ databases">
        <title>In-depth cultivation of the pig gut microbiome towards novel bacterial diversity and tailored functional studies.</title>
        <authorList>
            <person name="Wylensek D."/>
            <person name="Hitch T.C.A."/>
            <person name="Clavel T."/>
        </authorList>
    </citation>
    <scope>NUCLEOTIDE SEQUENCE [LARGE SCALE GENOMIC DNA]</scope>
    <source>
        <strain evidence="10 11">Med78-601-WT-4W-RMD-3</strain>
    </source>
</reference>
<dbReference type="CDD" id="cd00433">
    <property type="entry name" value="Peptidase_M17"/>
    <property type="match status" value="1"/>
</dbReference>
<dbReference type="SUPFAM" id="SSF52949">
    <property type="entry name" value="Macro domain-like"/>
    <property type="match status" value="1"/>
</dbReference>
<dbReference type="InterPro" id="IPR000819">
    <property type="entry name" value="Peptidase_M17_C"/>
</dbReference>
<feature type="binding site" evidence="8">
    <location>
        <position position="252"/>
    </location>
    <ligand>
        <name>Mn(2+)</name>
        <dbReference type="ChEBI" id="CHEBI:29035"/>
        <label>2</label>
    </ligand>
</feature>
<keyword evidence="4 8" id="KW-0031">Aminopeptidase</keyword>
<keyword evidence="8" id="KW-0963">Cytoplasm</keyword>